<reference evidence="4 5" key="1">
    <citation type="submission" date="2018-09" db="EMBL/GenBank/DDBJ databases">
        <authorList>
            <person name="Tagini F."/>
        </authorList>
    </citation>
    <scope>NUCLEOTIDE SEQUENCE [LARGE SCALE GENOMIC DNA]</scope>
    <source>
        <strain evidence="4 5">MK13</strain>
    </source>
</reference>
<dbReference type="InterPro" id="IPR006442">
    <property type="entry name" value="Antitoxin_Phd/YefM"/>
</dbReference>
<dbReference type="PANTHER" id="PTHR33713">
    <property type="entry name" value="ANTITOXIN YAFN-RELATED"/>
    <property type="match status" value="1"/>
</dbReference>
<dbReference type="SUPFAM" id="SSF143120">
    <property type="entry name" value="YefM-like"/>
    <property type="match status" value="1"/>
</dbReference>
<dbReference type="Proteomes" id="UP000267289">
    <property type="component" value="Unassembled WGS sequence"/>
</dbReference>
<evidence type="ECO:0000256" key="2">
    <source>
        <dbReference type="ARBA" id="ARBA00022649"/>
    </source>
</evidence>
<organism evidence="4 5">
    <name type="scientific">Mycobacterium innocens</name>
    <dbReference type="NCBI Taxonomy" id="2341083"/>
    <lineage>
        <taxon>Bacteria</taxon>
        <taxon>Bacillati</taxon>
        <taxon>Actinomycetota</taxon>
        <taxon>Actinomycetes</taxon>
        <taxon>Mycobacteriales</taxon>
        <taxon>Mycobacteriaceae</taxon>
        <taxon>Mycobacterium</taxon>
    </lineage>
</organism>
<dbReference type="NCBIfam" id="TIGR01552">
    <property type="entry name" value="phd_fam"/>
    <property type="match status" value="1"/>
</dbReference>
<gene>
    <name evidence="4" type="primary">relB_1</name>
    <name evidence="4" type="ORF">LAUMK13_04096</name>
</gene>
<dbReference type="Gene3D" id="3.40.1620.10">
    <property type="entry name" value="YefM-like domain"/>
    <property type="match status" value="1"/>
</dbReference>
<keyword evidence="5" id="KW-1185">Reference proteome</keyword>
<evidence type="ECO:0000256" key="3">
    <source>
        <dbReference type="RuleBase" id="RU362080"/>
    </source>
</evidence>
<dbReference type="EMBL" id="UPHQ01000221">
    <property type="protein sequence ID" value="VBA42573.1"/>
    <property type="molecule type" value="Genomic_DNA"/>
</dbReference>
<dbReference type="Gene3D" id="1.10.1220.170">
    <property type="match status" value="1"/>
</dbReference>
<dbReference type="AlphaFoldDB" id="A0A498QCT8"/>
<dbReference type="RefSeq" id="WP_425271546.1">
    <property type="nucleotide sequence ID" value="NZ_UPHQ01000221.1"/>
</dbReference>
<dbReference type="PANTHER" id="PTHR33713:SF10">
    <property type="entry name" value="ANTITOXIN YAFN"/>
    <property type="match status" value="1"/>
</dbReference>
<evidence type="ECO:0000313" key="4">
    <source>
        <dbReference type="EMBL" id="VBA42573.1"/>
    </source>
</evidence>
<sequence length="109" mass="12294">MSEIALVLYMTTLPLAEVRANLSKLVDEAVRTHERIEITRQGRREAVILSADDYDSIMETLAILSDQELMREVRAAEAEAESGEIYSLDEVTEEMRAAGRLPRCPIRSN</sequence>
<name>A0A498QCT8_9MYCO</name>
<dbReference type="InterPro" id="IPR036165">
    <property type="entry name" value="YefM-like_sf"/>
</dbReference>
<evidence type="ECO:0000313" key="5">
    <source>
        <dbReference type="Proteomes" id="UP000267289"/>
    </source>
</evidence>
<accession>A0A498QCT8</accession>
<dbReference type="Pfam" id="PF02604">
    <property type="entry name" value="PhdYeFM_antitox"/>
    <property type="match status" value="1"/>
</dbReference>
<comment type="function">
    <text evidence="3">Antitoxin component of a type II toxin-antitoxin (TA) system.</text>
</comment>
<keyword evidence="2" id="KW-1277">Toxin-antitoxin system</keyword>
<proteinExistence type="inferred from homology"/>
<comment type="similarity">
    <text evidence="1 3">Belongs to the phD/YefM antitoxin family.</text>
</comment>
<dbReference type="InterPro" id="IPR051405">
    <property type="entry name" value="phD/YefM_antitoxin"/>
</dbReference>
<evidence type="ECO:0000256" key="1">
    <source>
        <dbReference type="ARBA" id="ARBA00009981"/>
    </source>
</evidence>
<protein>
    <recommendedName>
        <fullName evidence="3">Antitoxin</fullName>
    </recommendedName>
</protein>